<proteinExistence type="inferred from homology"/>
<dbReference type="GO" id="GO:0005737">
    <property type="term" value="C:cytoplasm"/>
    <property type="evidence" value="ECO:0007669"/>
    <property type="project" value="TreeGrafter"/>
</dbReference>
<dbReference type="PANTHER" id="PTHR16301">
    <property type="entry name" value="IMPACT-RELATED"/>
    <property type="match status" value="1"/>
</dbReference>
<dbReference type="AlphaFoldDB" id="A0A3S6QTQ2"/>
<dbReference type="InterPro" id="IPR001498">
    <property type="entry name" value="Impact_N"/>
</dbReference>
<dbReference type="InterPro" id="IPR020569">
    <property type="entry name" value="UPF0029_Impact_CS"/>
</dbReference>
<dbReference type="Pfam" id="PF09186">
    <property type="entry name" value="DUF1949"/>
    <property type="match status" value="1"/>
</dbReference>
<name>A0A3S6QTQ2_9LACO</name>
<evidence type="ECO:0000259" key="2">
    <source>
        <dbReference type="Pfam" id="PF01205"/>
    </source>
</evidence>
<evidence type="ECO:0000313" key="4">
    <source>
        <dbReference type="EMBL" id="AUJ31516.1"/>
    </source>
</evidence>
<reference evidence="4 5" key="1">
    <citation type="submission" date="2016-11" db="EMBL/GenBank/DDBJ databases">
        <title>Interaction between Lactobacillus species and yeast in water kefir.</title>
        <authorList>
            <person name="Behr J."/>
            <person name="Xu D."/>
            <person name="Vogel R.F."/>
        </authorList>
    </citation>
    <scope>NUCLEOTIDE SEQUENCE [LARGE SCALE GENOMIC DNA]</scope>
    <source>
        <strain evidence="4 5">TMW 1.1827</strain>
    </source>
</reference>
<dbReference type="KEGG" id="lng:BSQ50_02445"/>
<dbReference type="Gene3D" id="3.30.230.30">
    <property type="entry name" value="Impact, N-terminal domain"/>
    <property type="match status" value="1"/>
</dbReference>
<dbReference type="InterPro" id="IPR023582">
    <property type="entry name" value="Impact"/>
</dbReference>
<protein>
    <submittedName>
        <fullName evidence="4">YigZ family protein</fullName>
    </submittedName>
</protein>
<dbReference type="GeneID" id="78522224"/>
<dbReference type="InterPro" id="IPR035647">
    <property type="entry name" value="EFG_III/V"/>
</dbReference>
<feature type="domain" description="UPF0029" evidence="3">
    <location>
        <begin position="140"/>
        <end position="195"/>
    </location>
</feature>
<gene>
    <name evidence="4" type="ORF">BSQ50_02445</name>
</gene>
<dbReference type="InterPro" id="IPR015796">
    <property type="entry name" value="Impact_YigZ-like"/>
</dbReference>
<dbReference type="Proteomes" id="UP000324497">
    <property type="component" value="Chromosome"/>
</dbReference>
<dbReference type="InterPro" id="IPR015269">
    <property type="entry name" value="UPF0029_Impact_C"/>
</dbReference>
<comment type="similarity">
    <text evidence="1">Belongs to the IMPACT family.</text>
</comment>
<dbReference type="NCBIfam" id="TIGR00257">
    <property type="entry name" value="IMPACT_YIGZ"/>
    <property type="match status" value="1"/>
</dbReference>
<dbReference type="SUPFAM" id="SSF54211">
    <property type="entry name" value="Ribosomal protein S5 domain 2-like"/>
    <property type="match status" value="1"/>
</dbReference>
<dbReference type="PROSITE" id="PS00910">
    <property type="entry name" value="UPF0029"/>
    <property type="match status" value="1"/>
</dbReference>
<dbReference type="PANTHER" id="PTHR16301:SF20">
    <property type="entry name" value="IMPACT FAMILY MEMBER YIGZ"/>
    <property type="match status" value="1"/>
</dbReference>
<dbReference type="Pfam" id="PF01205">
    <property type="entry name" value="Impact_N"/>
    <property type="match status" value="1"/>
</dbReference>
<dbReference type="RefSeq" id="WP_057886434.1">
    <property type="nucleotide sequence ID" value="NZ_CP018180.1"/>
</dbReference>
<dbReference type="GO" id="GO:0006446">
    <property type="term" value="P:regulation of translational initiation"/>
    <property type="evidence" value="ECO:0007669"/>
    <property type="project" value="TreeGrafter"/>
</dbReference>
<dbReference type="InterPro" id="IPR036956">
    <property type="entry name" value="Impact_N_sf"/>
</dbReference>
<accession>A0A3S6QTQ2</accession>
<evidence type="ECO:0000313" key="5">
    <source>
        <dbReference type="Proteomes" id="UP000324497"/>
    </source>
</evidence>
<keyword evidence="5" id="KW-1185">Reference proteome</keyword>
<dbReference type="Gene3D" id="3.30.70.240">
    <property type="match status" value="1"/>
</dbReference>
<dbReference type="InterPro" id="IPR020568">
    <property type="entry name" value="Ribosomal_Su5_D2-typ_SF"/>
</dbReference>
<organism evidence="4 5">
    <name type="scientific">Liquorilactobacillus nagelii</name>
    <dbReference type="NCBI Taxonomy" id="82688"/>
    <lineage>
        <taxon>Bacteria</taxon>
        <taxon>Bacillati</taxon>
        <taxon>Bacillota</taxon>
        <taxon>Bacilli</taxon>
        <taxon>Lactobacillales</taxon>
        <taxon>Lactobacillaceae</taxon>
        <taxon>Liquorilactobacillus</taxon>
    </lineage>
</organism>
<sequence length="223" mass="24853">MKKKFLTIATSAQANLFIKKSNFISYVKKTSTEADTQAFIEELKAVHPKAKHYCFAAIIGPTDQIQRASDNGEPSGTAGVPILNVLKKNQLHNVTAVVIRYFGGIKLGTGGLIRAYSNATSAAIEQAGIVYRIKATVVTVEIAYHQFDLLKNYFDQRKIELFNLTYLEKITLSFSVPSVKLQQTITEIKNLLNGQLLVKATTLKYIEVPYLPAKQKNDDNYFS</sequence>
<evidence type="ECO:0000256" key="1">
    <source>
        <dbReference type="ARBA" id="ARBA00007665"/>
    </source>
</evidence>
<dbReference type="EMBL" id="CP018180">
    <property type="protein sequence ID" value="AUJ31516.1"/>
    <property type="molecule type" value="Genomic_DNA"/>
</dbReference>
<evidence type="ECO:0000259" key="3">
    <source>
        <dbReference type="Pfam" id="PF09186"/>
    </source>
</evidence>
<dbReference type="SUPFAM" id="SSF54980">
    <property type="entry name" value="EF-G C-terminal domain-like"/>
    <property type="match status" value="1"/>
</dbReference>
<feature type="domain" description="Impact N-terminal" evidence="2">
    <location>
        <begin position="19"/>
        <end position="124"/>
    </location>
</feature>